<dbReference type="SUPFAM" id="SSF48726">
    <property type="entry name" value="Immunoglobulin"/>
    <property type="match status" value="1"/>
</dbReference>
<dbReference type="InterPro" id="IPR036179">
    <property type="entry name" value="Ig-like_dom_sf"/>
</dbReference>
<sequence>MVYAMRKGCFSELFYCSLLVLSVFHSEAVKLTNLSAPAVIDFRDELRLECQFDMGDEQLYAVKWYKDEQEFFRYVPNHQPHVITFPVFGVKLVGEETICDQTRCQLVLSELLRVKSGGSYRCEVSSEAPAFHLASGTLNITVAAVPKGKPTIEGLDPSYLEGDILSAKCTSAPSDPPQIINWYINNERAPTKFVRDLKTSIPDHDGLSSTWQMIRFVVVQKYTESGAKGFELGCEAVLPGAPFTSALRTIKNVALLDPDAHINNQRYFLYSSSSSVLPIAILLTITTLLVLIQR</sequence>
<evidence type="ECO:0000256" key="2">
    <source>
        <dbReference type="SAM" id="SignalP"/>
    </source>
</evidence>
<accession>A0ABM1NDQ6</accession>
<dbReference type="Proteomes" id="UP000695000">
    <property type="component" value="Unplaced"/>
</dbReference>
<feature type="chain" id="PRO_5046768889" evidence="2">
    <location>
        <begin position="29"/>
        <end position="294"/>
    </location>
</feature>
<dbReference type="Gene3D" id="2.60.40.10">
    <property type="entry name" value="Immunoglobulins"/>
    <property type="match status" value="1"/>
</dbReference>
<evidence type="ECO:0000313" key="4">
    <source>
        <dbReference type="Proteomes" id="UP000695000"/>
    </source>
</evidence>
<dbReference type="GeneID" id="108568403"/>
<organism evidence="4 5">
    <name type="scientific">Nicrophorus vespilloides</name>
    <name type="common">Boreal carrion beetle</name>
    <dbReference type="NCBI Taxonomy" id="110193"/>
    <lineage>
        <taxon>Eukaryota</taxon>
        <taxon>Metazoa</taxon>
        <taxon>Ecdysozoa</taxon>
        <taxon>Arthropoda</taxon>
        <taxon>Hexapoda</taxon>
        <taxon>Insecta</taxon>
        <taxon>Pterygota</taxon>
        <taxon>Neoptera</taxon>
        <taxon>Endopterygota</taxon>
        <taxon>Coleoptera</taxon>
        <taxon>Polyphaga</taxon>
        <taxon>Staphyliniformia</taxon>
        <taxon>Silphidae</taxon>
        <taxon>Nicrophorinae</taxon>
        <taxon>Nicrophorus</taxon>
    </lineage>
</organism>
<feature type="signal peptide" evidence="2">
    <location>
        <begin position="1"/>
        <end position="28"/>
    </location>
</feature>
<dbReference type="PROSITE" id="PS50835">
    <property type="entry name" value="IG_LIKE"/>
    <property type="match status" value="1"/>
</dbReference>
<name>A0ABM1NDQ6_NICVS</name>
<dbReference type="RefSeq" id="XP_017784956.1">
    <property type="nucleotide sequence ID" value="XM_017929467.1"/>
</dbReference>
<dbReference type="InterPro" id="IPR007110">
    <property type="entry name" value="Ig-like_dom"/>
</dbReference>
<protein>
    <submittedName>
        <fullName evidence="5">Uncharacterized protein LOC108568403</fullName>
    </submittedName>
</protein>
<gene>
    <name evidence="5" type="primary">LOC108568403</name>
</gene>
<feature type="transmembrane region" description="Helical" evidence="1">
    <location>
        <begin position="267"/>
        <end position="292"/>
    </location>
</feature>
<evidence type="ECO:0000259" key="3">
    <source>
        <dbReference type="PROSITE" id="PS50835"/>
    </source>
</evidence>
<keyword evidence="4" id="KW-1185">Reference proteome</keyword>
<evidence type="ECO:0000256" key="1">
    <source>
        <dbReference type="SAM" id="Phobius"/>
    </source>
</evidence>
<keyword evidence="1" id="KW-0472">Membrane</keyword>
<dbReference type="InterPro" id="IPR013783">
    <property type="entry name" value="Ig-like_fold"/>
</dbReference>
<dbReference type="PANTHER" id="PTHR21261">
    <property type="entry name" value="BEAT PROTEIN"/>
    <property type="match status" value="1"/>
</dbReference>
<proteinExistence type="predicted"/>
<keyword evidence="1" id="KW-1133">Transmembrane helix</keyword>
<keyword evidence="1" id="KW-0812">Transmembrane</keyword>
<reference evidence="5" key="1">
    <citation type="submission" date="2025-08" db="UniProtKB">
        <authorList>
            <consortium name="RefSeq"/>
        </authorList>
    </citation>
    <scope>IDENTIFICATION</scope>
    <source>
        <tissue evidence="5">Whole Larva</tissue>
    </source>
</reference>
<evidence type="ECO:0000313" key="5">
    <source>
        <dbReference type="RefSeq" id="XP_017784956.1"/>
    </source>
</evidence>
<dbReference type="PANTHER" id="PTHR21261:SF15">
    <property type="entry name" value="BEATEN PATH IIIA, ISOFORM D-RELATED"/>
    <property type="match status" value="1"/>
</dbReference>
<feature type="domain" description="Ig-like" evidence="3">
    <location>
        <begin position="44"/>
        <end position="139"/>
    </location>
</feature>
<keyword evidence="2" id="KW-0732">Signal</keyword>